<accession>A0ABV0S3R3</accession>
<dbReference type="Gene3D" id="3.10.100.10">
    <property type="entry name" value="Mannose-Binding Protein A, subunit A"/>
    <property type="match status" value="1"/>
</dbReference>
<feature type="domain" description="C-type lectin" evidence="1">
    <location>
        <begin position="37"/>
        <end position="91"/>
    </location>
</feature>
<dbReference type="InterPro" id="IPR016187">
    <property type="entry name" value="CTDL_fold"/>
</dbReference>
<dbReference type="InterPro" id="IPR016186">
    <property type="entry name" value="C-type_lectin-like/link_sf"/>
</dbReference>
<dbReference type="PROSITE" id="PS50041">
    <property type="entry name" value="C_TYPE_LECTIN_2"/>
    <property type="match status" value="1"/>
</dbReference>
<gene>
    <name evidence="2" type="ORF">XENOCAPTIV_028966</name>
</gene>
<organism evidence="2 3">
    <name type="scientific">Xenoophorus captivus</name>
    <dbReference type="NCBI Taxonomy" id="1517983"/>
    <lineage>
        <taxon>Eukaryota</taxon>
        <taxon>Metazoa</taxon>
        <taxon>Chordata</taxon>
        <taxon>Craniata</taxon>
        <taxon>Vertebrata</taxon>
        <taxon>Euteleostomi</taxon>
        <taxon>Actinopterygii</taxon>
        <taxon>Neopterygii</taxon>
        <taxon>Teleostei</taxon>
        <taxon>Neoteleostei</taxon>
        <taxon>Acanthomorphata</taxon>
        <taxon>Ovalentaria</taxon>
        <taxon>Atherinomorphae</taxon>
        <taxon>Cyprinodontiformes</taxon>
        <taxon>Goodeidae</taxon>
        <taxon>Xenoophorus</taxon>
    </lineage>
</organism>
<dbReference type="EMBL" id="JAHRIN010068032">
    <property type="protein sequence ID" value="MEQ2215200.1"/>
    <property type="molecule type" value="Genomic_DNA"/>
</dbReference>
<dbReference type="CDD" id="cd00037">
    <property type="entry name" value="CLECT"/>
    <property type="match status" value="1"/>
</dbReference>
<evidence type="ECO:0000313" key="2">
    <source>
        <dbReference type="EMBL" id="MEQ2215200.1"/>
    </source>
</evidence>
<name>A0ABV0S3R3_9TELE</name>
<protein>
    <recommendedName>
        <fullName evidence="1">C-type lectin domain-containing protein</fullName>
    </recommendedName>
</protein>
<evidence type="ECO:0000313" key="3">
    <source>
        <dbReference type="Proteomes" id="UP001434883"/>
    </source>
</evidence>
<dbReference type="Proteomes" id="UP001434883">
    <property type="component" value="Unassembled WGS sequence"/>
</dbReference>
<sequence length="152" mass="16387">MKMTGVFAGPITLCSITFHGGSAGHKRSAAIASVSTCQRAKLILSFTAFITTLLKNVSTDLWVGLTSDSKGHFKWTKTALLSYTNWAPGEPIDNSGPHHNKTPVFPVFFITFMPLSLVCCCSDCFAAASGKLCGDDSRQPREENWDVGLPSL</sequence>
<dbReference type="SUPFAM" id="SSF56436">
    <property type="entry name" value="C-type lectin-like"/>
    <property type="match status" value="1"/>
</dbReference>
<keyword evidence="3" id="KW-1185">Reference proteome</keyword>
<evidence type="ECO:0000259" key="1">
    <source>
        <dbReference type="PROSITE" id="PS50041"/>
    </source>
</evidence>
<proteinExistence type="predicted"/>
<reference evidence="2 3" key="1">
    <citation type="submission" date="2021-06" db="EMBL/GenBank/DDBJ databases">
        <authorList>
            <person name="Palmer J.M."/>
        </authorList>
    </citation>
    <scope>NUCLEOTIDE SEQUENCE [LARGE SCALE GENOMIC DNA]</scope>
    <source>
        <strain evidence="2 3">XC_2019</strain>
        <tissue evidence="2">Muscle</tissue>
    </source>
</reference>
<dbReference type="InterPro" id="IPR001304">
    <property type="entry name" value="C-type_lectin-like"/>
</dbReference>
<comment type="caution">
    <text evidence="2">The sequence shown here is derived from an EMBL/GenBank/DDBJ whole genome shotgun (WGS) entry which is preliminary data.</text>
</comment>